<evidence type="ECO:0000259" key="1">
    <source>
        <dbReference type="Pfam" id="PF12697"/>
    </source>
</evidence>
<organism evidence="2 3">
    <name type="scientific">Nonomuraea dietziae</name>
    <dbReference type="NCBI Taxonomy" id="65515"/>
    <lineage>
        <taxon>Bacteria</taxon>
        <taxon>Bacillati</taxon>
        <taxon>Actinomycetota</taxon>
        <taxon>Actinomycetes</taxon>
        <taxon>Streptosporangiales</taxon>
        <taxon>Streptosporangiaceae</taxon>
        <taxon>Nonomuraea</taxon>
    </lineage>
</organism>
<gene>
    <name evidence="2" type="ORF">FHR33_006903</name>
</gene>
<dbReference type="AlphaFoldDB" id="A0A7W5YAL8"/>
<dbReference type="RefSeq" id="WP_246452264.1">
    <property type="nucleotide sequence ID" value="NZ_JACIBV010000001.1"/>
</dbReference>
<dbReference type="PANTHER" id="PTHR12277:SF81">
    <property type="entry name" value="PROTEIN ABHD13"/>
    <property type="match status" value="1"/>
</dbReference>
<dbReference type="EMBL" id="JACIBV010000001">
    <property type="protein sequence ID" value="MBB3731043.1"/>
    <property type="molecule type" value="Genomic_DNA"/>
</dbReference>
<feature type="domain" description="AB hydrolase-1" evidence="1">
    <location>
        <begin position="34"/>
        <end position="230"/>
    </location>
</feature>
<dbReference type="PANTHER" id="PTHR12277">
    <property type="entry name" value="ALPHA/BETA HYDROLASE DOMAIN-CONTAINING PROTEIN"/>
    <property type="match status" value="1"/>
</dbReference>
<comment type="caution">
    <text evidence="2">The sequence shown here is derived from an EMBL/GenBank/DDBJ whole genome shotgun (WGS) entry which is preliminary data.</text>
</comment>
<proteinExistence type="predicted"/>
<accession>A0A7W5YAL8</accession>
<dbReference type="Pfam" id="PF12697">
    <property type="entry name" value="Abhydrolase_6"/>
    <property type="match status" value="1"/>
</dbReference>
<evidence type="ECO:0000313" key="3">
    <source>
        <dbReference type="Proteomes" id="UP000579945"/>
    </source>
</evidence>
<keyword evidence="3" id="KW-1185">Reference proteome</keyword>
<reference evidence="2 3" key="1">
    <citation type="submission" date="2020-08" db="EMBL/GenBank/DDBJ databases">
        <title>Sequencing the genomes of 1000 actinobacteria strains.</title>
        <authorList>
            <person name="Klenk H.-P."/>
        </authorList>
    </citation>
    <scope>NUCLEOTIDE SEQUENCE [LARGE SCALE GENOMIC DNA]</scope>
    <source>
        <strain evidence="2 3">DSM 44320</strain>
    </source>
</reference>
<dbReference type="GO" id="GO:0003824">
    <property type="term" value="F:catalytic activity"/>
    <property type="evidence" value="ECO:0007669"/>
    <property type="project" value="UniProtKB-ARBA"/>
</dbReference>
<dbReference type="SUPFAM" id="SSF53474">
    <property type="entry name" value="alpha/beta-Hydrolases"/>
    <property type="match status" value="1"/>
</dbReference>
<dbReference type="Proteomes" id="UP000579945">
    <property type="component" value="Unassembled WGS sequence"/>
</dbReference>
<dbReference type="InterPro" id="IPR000073">
    <property type="entry name" value="AB_hydrolase_1"/>
</dbReference>
<protein>
    <submittedName>
        <fullName evidence="2">Pimeloyl-ACP methyl ester carboxylesterase</fullName>
    </submittedName>
</protein>
<dbReference type="InterPro" id="IPR029058">
    <property type="entry name" value="AB_hydrolase_fold"/>
</dbReference>
<name>A0A7W5YAL8_9ACTN</name>
<sequence length="258" mass="27968">MSFAANFPVMLRTDDGVRIDAAHTPSRGRGDLGIVVAHGFTGSWRDRTARRIVHVLSGFGGVVAFDFRGHGHSGGETTVGDLEVLDLDAAVRHARIIGYSCVAVVGFSMGAAVAVRHAALYRGVDAVAAVSGPARWYYRGTKPMRQVHWAIERPVGRWAARMVKRTRIARGRWDPVPMAPHEAAGLISPTPLLVVHGDADTFFPVDHAHQVFDAAREPKELWIEPGYGHAESAATPALIRRVGAWISTNATKDRTFPA</sequence>
<evidence type="ECO:0000313" key="2">
    <source>
        <dbReference type="EMBL" id="MBB3731043.1"/>
    </source>
</evidence>
<dbReference type="GeneID" id="95393162"/>
<dbReference type="Gene3D" id="3.40.50.1820">
    <property type="entry name" value="alpha/beta hydrolase"/>
    <property type="match status" value="1"/>
</dbReference>